<dbReference type="InterPro" id="IPR003593">
    <property type="entry name" value="AAA+_ATPase"/>
</dbReference>
<proteinExistence type="inferred from homology"/>
<dbReference type="InterPro" id="IPR003439">
    <property type="entry name" value="ABC_transporter-like_ATP-bd"/>
</dbReference>
<dbReference type="GO" id="GO:0005524">
    <property type="term" value="F:ATP binding"/>
    <property type="evidence" value="ECO:0007669"/>
    <property type="project" value="UniProtKB-KW"/>
</dbReference>
<feature type="region of interest" description="Disordered" evidence="5">
    <location>
        <begin position="1"/>
        <end position="27"/>
    </location>
</feature>
<dbReference type="RefSeq" id="WP_134520190.1">
    <property type="nucleotide sequence ID" value="NZ_SOHE01000057.1"/>
</dbReference>
<evidence type="ECO:0000256" key="5">
    <source>
        <dbReference type="SAM" id="MobiDB-lite"/>
    </source>
</evidence>
<keyword evidence="8" id="KW-1185">Reference proteome</keyword>
<dbReference type="SUPFAM" id="SSF52540">
    <property type="entry name" value="P-loop containing nucleoside triphosphate hydrolases"/>
    <property type="match status" value="1"/>
</dbReference>
<keyword evidence="3" id="KW-0547">Nucleotide-binding</keyword>
<reference evidence="7 8" key="1">
    <citation type="submission" date="2019-03" db="EMBL/GenBank/DDBJ databases">
        <title>Genomics of glacier-inhabiting Cryobacterium strains.</title>
        <authorList>
            <person name="Liu Q."/>
            <person name="Xin Y.-H."/>
        </authorList>
    </citation>
    <scope>NUCLEOTIDE SEQUENCE [LARGE SCALE GENOMIC DNA]</scope>
    <source>
        <strain evidence="7 8">Hh14</strain>
    </source>
</reference>
<comment type="similarity">
    <text evidence="1">Belongs to the ABC transporter superfamily.</text>
</comment>
<evidence type="ECO:0000256" key="2">
    <source>
        <dbReference type="ARBA" id="ARBA00022448"/>
    </source>
</evidence>
<dbReference type="FunFam" id="3.40.50.300:FF:000134">
    <property type="entry name" value="Iron-enterobactin ABC transporter ATP-binding protein"/>
    <property type="match status" value="1"/>
</dbReference>
<dbReference type="PANTHER" id="PTHR42734">
    <property type="entry name" value="METAL TRANSPORT SYSTEM ATP-BINDING PROTEIN TM_0124-RELATED"/>
    <property type="match status" value="1"/>
</dbReference>
<dbReference type="InterPro" id="IPR027417">
    <property type="entry name" value="P-loop_NTPase"/>
</dbReference>
<evidence type="ECO:0000313" key="7">
    <source>
        <dbReference type="EMBL" id="TFD48182.1"/>
    </source>
</evidence>
<evidence type="ECO:0000256" key="1">
    <source>
        <dbReference type="ARBA" id="ARBA00005417"/>
    </source>
</evidence>
<dbReference type="InterPro" id="IPR017871">
    <property type="entry name" value="ABC_transporter-like_CS"/>
</dbReference>
<accession>A0A4R8ZX21</accession>
<dbReference type="OrthoDB" id="5296765at2"/>
<dbReference type="Proteomes" id="UP000297447">
    <property type="component" value="Unassembled WGS sequence"/>
</dbReference>
<dbReference type="PROSITE" id="PS00211">
    <property type="entry name" value="ABC_TRANSPORTER_1"/>
    <property type="match status" value="1"/>
</dbReference>
<dbReference type="AlphaFoldDB" id="A0A4R8ZX21"/>
<organism evidence="7 8">
    <name type="scientific">Cryobacterium frigoriphilum</name>
    <dbReference type="NCBI Taxonomy" id="1259150"/>
    <lineage>
        <taxon>Bacteria</taxon>
        <taxon>Bacillati</taxon>
        <taxon>Actinomycetota</taxon>
        <taxon>Actinomycetes</taxon>
        <taxon>Micrococcales</taxon>
        <taxon>Microbacteriaceae</taxon>
        <taxon>Cryobacterium</taxon>
    </lineage>
</organism>
<sequence>MTTTATHNAASTARSAGAGSAARPAPGPAIEVSDVTVRYGDVTALDRITLTVGSGQIVGLLGMNGSGKSSLFNALMGLARLDEGSIRLFGGNAKRARLANHVAYVPQSESVDWDFPVSVREVVMMGRYGTLGLTRRAKAADRQAVAQAIERVGLTNLAHRQIGALSGGQRKRAFVARGIAQNARLLLLDEPFAGVDTTSQATISRLLHELRDEGRTILISTHDLAGVPALCDDVVLLQRRILFQGPPDEALTPVLLARAFEAADVEGAA</sequence>
<evidence type="ECO:0000259" key="6">
    <source>
        <dbReference type="PROSITE" id="PS50893"/>
    </source>
</evidence>
<dbReference type="EMBL" id="SOHE01000057">
    <property type="protein sequence ID" value="TFD48182.1"/>
    <property type="molecule type" value="Genomic_DNA"/>
</dbReference>
<dbReference type="PANTHER" id="PTHR42734:SF5">
    <property type="entry name" value="IRON TRANSPORT SYSTEM ATP-BINDING PROTEIN HI_0361-RELATED"/>
    <property type="match status" value="1"/>
</dbReference>
<evidence type="ECO:0000313" key="8">
    <source>
        <dbReference type="Proteomes" id="UP000297447"/>
    </source>
</evidence>
<feature type="domain" description="ABC transporter" evidence="6">
    <location>
        <begin position="30"/>
        <end position="264"/>
    </location>
</feature>
<dbReference type="Pfam" id="PF00005">
    <property type="entry name" value="ABC_tran"/>
    <property type="match status" value="1"/>
</dbReference>
<dbReference type="Gene3D" id="3.40.50.300">
    <property type="entry name" value="P-loop containing nucleotide triphosphate hydrolases"/>
    <property type="match status" value="1"/>
</dbReference>
<name>A0A4R8ZX21_9MICO</name>
<dbReference type="CDD" id="cd03235">
    <property type="entry name" value="ABC_Metallic_Cations"/>
    <property type="match status" value="1"/>
</dbReference>
<dbReference type="SMART" id="SM00382">
    <property type="entry name" value="AAA"/>
    <property type="match status" value="1"/>
</dbReference>
<dbReference type="InterPro" id="IPR050153">
    <property type="entry name" value="Metal_Ion_Import_ABC"/>
</dbReference>
<gene>
    <name evidence="7" type="ORF">E3T55_14030</name>
</gene>
<protein>
    <submittedName>
        <fullName evidence="7">Metal ABC transporter ATP-binding protein</fullName>
    </submittedName>
</protein>
<feature type="compositionally biased region" description="Low complexity" evidence="5">
    <location>
        <begin position="1"/>
        <end position="24"/>
    </location>
</feature>
<evidence type="ECO:0000256" key="4">
    <source>
        <dbReference type="ARBA" id="ARBA00022840"/>
    </source>
</evidence>
<evidence type="ECO:0000256" key="3">
    <source>
        <dbReference type="ARBA" id="ARBA00022741"/>
    </source>
</evidence>
<comment type="caution">
    <text evidence="7">The sequence shown here is derived from an EMBL/GenBank/DDBJ whole genome shotgun (WGS) entry which is preliminary data.</text>
</comment>
<keyword evidence="2" id="KW-0813">Transport</keyword>
<dbReference type="GO" id="GO:0016887">
    <property type="term" value="F:ATP hydrolysis activity"/>
    <property type="evidence" value="ECO:0007669"/>
    <property type="project" value="InterPro"/>
</dbReference>
<dbReference type="PROSITE" id="PS50893">
    <property type="entry name" value="ABC_TRANSPORTER_2"/>
    <property type="match status" value="1"/>
</dbReference>
<keyword evidence="4 7" id="KW-0067">ATP-binding</keyword>